<feature type="compositionally biased region" description="Basic and acidic residues" evidence="2">
    <location>
        <begin position="61"/>
        <end position="73"/>
    </location>
</feature>
<gene>
    <name evidence="3" type="ORF">CBR_g27856</name>
</gene>
<feature type="compositionally biased region" description="Acidic residues" evidence="2">
    <location>
        <begin position="74"/>
        <end position="83"/>
    </location>
</feature>
<reference evidence="3 4" key="1">
    <citation type="journal article" date="2018" name="Cell">
        <title>The Chara Genome: Secondary Complexity and Implications for Plant Terrestrialization.</title>
        <authorList>
            <person name="Nishiyama T."/>
            <person name="Sakayama H."/>
            <person name="Vries J.D."/>
            <person name="Buschmann H."/>
            <person name="Saint-Marcoux D."/>
            <person name="Ullrich K.K."/>
            <person name="Haas F.B."/>
            <person name="Vanderstraeten L."/>
            <person name="Becker D."/>
            <person name="Lang D."/>
            <person name="Vosolsobe S."/>
            <person name="Rombauts S."/>
            <person name="Wilhelmsson P.K.I."/>
            <person name="Janitza P."/>
            <person name="Kern R."/>
            <person name="Heyl A."/>
            <person name="Rumpler F."/>
            <person name="Villalobos L.I.A.C."/>
            <person name="Clay J.M."/>
            <person name="Skokan R."/>
            <person name="Toyoda A."/>
            <person name="Suzuki Y."/>
            <person name="Kagoshima H."/>
            <person name="Schijlen E."/>
            <person name="Tajeshwar N."/>
            <person name="Catarino B."/>
            <person name="Hetherington A.J."/>
            <person name="Saltykova A."/>
            <person name="Bonnot C."/>
            <person name="Breuninger H."/>
            <person name="Symeonidi A."/>
            <person name="Radhakrishnan G.V."/>
            <person name="Van Nieuwerburgh F."/>
            <person name="Deforce D."/>
            <person name="Chang C."/>
            <person name="Karol K.G."/>
            <person name="Hedrich R."/>
            <person name="Ulvskov P."/>
            <person name="Glockner G."/>
            <person name="Delwiche C.F."/>
            <person name="Petrasek J."/>
            <person name="Van de Peer Y."/>
            <person name="Friml J."/>
            <person name="Beilby M."/>
            <person name="Dolan L."/>
            <person name="Kohara Y."/>
            <person name="Sugano S."/>
            <person name="Fujiyama A."/>
            <person name="Delaux P.-M."/>
            <person name="Quint M."/>
            <person name="TheiBen G."/>
            <person name="Hagemann M."/>
            <person name="Harholt J."/>
            <person name="Dunand C."/>
            <person name="Zachgo S."/>
            <person name="Langdale J."/>
            <person name="Maumus F."/>
            <person name="Straeten D.V.D."/>
            <person name="Gould S.B."/>
            <person name="Rensing S.A."/>
        </authorList>
    </citation>
    <scope>NUCLEOTIDE SEQUENCE [LARGE SCALE GENOMIC DNA]</scope>
    <source>
        <strain evidence="3 4">S276</strain>
    </source>
</reference>
<evidence type="ECO:0000313" key="3">
    <source>
        <dbReference type="EMBL" id="GBG78631.1"/>
    </source>
</evidence>
<organism evidence="3 4">
    <name type="scientific">Chara braunii</name>
    <name type="common">Braun's stonewort</name>
    <dbReference type="NCBI Taxonomy" id="69332"/>
    <lineage>
        <taxon>Eukaryota</taxon>
        <taxon>Viridiplantae</taxon>
        <taxon>Streptophyta</taxon>
        <taxon>Charophyceae</taxon>
        <taxon>Charales</taxon>
        <taxon>Characeae</taxon>
        <taxon>Chara</taxon>
    </lineage>
</organism>
<proteinExistence type="predicted"/>
<dbReference type="Gramene" id="GBG78631">
    <property type="protein sequence ID" value="GBG78631"/>
    <property type="gene ID" value="CBR_g27856"/>
</dbReference>
<feature type="region of interest" description="Disordered" evidence="2">
    <location>
        <begin position="61"/>
        <end position="102"/>
    </location>
</feature>
<keyword evidence="1" id="KW-0175">Coiled coil</keyword>
<protein>
    <submittedName>
        <fullName evidence="3">Uncharacterized protein</fullName>
    </submittedName>
</protein>
<evidence type="ECO:0000256" key="1">
    <source>
        <dbReference type="SAM" id="Coils"/>
    </source>
</evidence>
<dbReference type="EMBL" id="BFEA01000299">
    <property type="protein sequence ID" value="GBG78631.1"/>
    <property type="molecule type" value="Genomic_DNA"/>
</dbReference>
<dbReference type="STRING" id="69332.A0A388L8I7"/>
<evidence type="ECO:0000256" key="2">
    <source>
        <dbReference type="SAM" id="MobiDB-lite"/>
    </source>
</evidence>
<accession>A0A388L8I7</accession>
<feature type="compositionally biased region" description="Basic and acidic residues" evidence="2">
    <location>
        <begin position="84"/>
        <end position="102"/>
    </location>
</feature>
<dbReference type="AlphaFoldDB" id="A0A388L8I7"/>
<dbReference type="Proteomes" id="UP000265515">
    <property type="component" value="Unassembled WGS sequence"/>
</dbReference>
<evidence type="ECO:0000313" key="4">
    <source>
        <dbReference type="Proteomes" id="UP000265515"/>
    </source>
</evidence>
<comment type="caution">
    <text evidence="3">The sequence shown here is derived from an EMBL/GenBank/DDBJ whole genome shotgun (WGS) entry which is preliminary data.</text>
</comment>
<sequence length="275" mass="32345">MVETRSGKSTTPYTQAQEEQAVAILRERKEKETKKELIRQANKLVVQEEQAAKKRKLEEEMERLKEEEEKMKEVEEEEIEEEEPLLRRSAEQRGETSDTKKDASWLEKKVSEWVANLSLGEEEEAMLYVPLEEKEVVIREWEEEKDPLRHQTIEEGKKLERKLRLTRENKRRMEEANKVARELGVIKVQEDIQGKLDVISRNIELLARAWDEQHQFSRAQDIALHFIRLGFRDCAREMMLHVGAEVQARIEGTEKFCRGAIEGAKLAVPKEEEPR</sequence>
<name>A0A388L8I7_CHABU</name>
<feature type="coiled-coil region" evidence="1">
    <location>
        <begin position="156"/>
        <end position="183"/>
    </location>
</feature>
<keyword evidence="4" id="KW-1185">Reference proteome</keyword>